<dbReference type="Proteomes" id="UP000293638">
    <property type="component" value="Unassembled WGS sequence"/>
</dbReference>
<evidence type="ECO:0000313" key="4">
    <source>
        <dbReference type="EMBL" id="RZS90042.1"/>
    </source>
</evidence>
<comment type="caution">
    <text evidence="4">The sequence shown here is derived from an EMBL/GenBank/DDBJ whole genome shotgun (WGS) entry which is preliminary data.</text>
</comment>
<dbReference type="Pfam" id="PF13561">
    <property type="entry name" value="adh_short_C2"/>
    <property type="match status" value="1"/>
</dbReference>
<dbReference type="InterPro" id="IPR050259">
    <property type="entry name" value="SDR"/>
</dbReference>
<dbReference type="GO" id="GO:0016491">
    <property type="term" value="F:oxidoreductase activity"/>
    <property type="evidence" value="ECO:0007669"/>
    <property type="project" value="UniProtKB-KW"/>
</dbReference>
<dbReference type="InterPro" id="IPR036291">
    <property type="entry name" value="NAD(P)-bd_dom_sf"/>
</dbReference>
<dbReference type="Gene3D" id="3.40.50.720">
    <property type="entry name" value="NAD(P)-binding Rossmann-like Domain"/>
    <property type="match status" value="1"/>
</dbReference>
<evidence type="ECO:0000313" key="5">
    <source>
        <dbReference type="Proteomes" id="UP000293638"/>
    </source>
</evidence>
<keyword evidence="5" id="KW-1185">Reference proteome</keyword>
<dbReference type="PANTHER" id="PTHR42879:SF2">
    <property type="entry name" value="3-OXOACYL-[ACYL-CARRIER-PROTEIN] REDUCTASE FABG"/>
    <property type="match status" value="1"/>
</dbReference>
<comment type="similarity">
    <text evidence="1">Belongs to the short-chain dehydrogenases/reductases (SDR) family.</text>
</comment>
<gene>
    <name evidence="4" type="ORF">EV189_1824</name>
</gene>
<dbReference type="CDD" id="cd05233">
    <property type="entry name" value="SDR_c"/>
    <property type="match status" value="1"/>
</dbReference>
<keyword evidence="2" id="KW-0560">Oxidoreductase</keyword>
<dbReference type="SMART" id="SM00822">
    <property type="entry name" value="PKS_KR"/>
    <property type="match status" value="1"/>
</dbReference>
<accession>A0A4Q7NUD0</accession>
<proteinExistence type="inferred from homology"/>
<dbReference type="NCBIfam" id="NF004202">
    <property type="entry name" value="PRK05653.2-2"/>
    <property type="match status" value="1"/>
</dbReference>
<dbReference type="PRINTS" id="PR00081">
    <property type="entry name" value="GDHRDH"/>
</dbReference>
<dbReference type="PRINTS" id="PR00080">
    <property type="entry name" value="SDRFAMILY"/>
</dbReference>
<organism evidence="4 5">
    <name type="scientific">Motilibacter rhizosphaerae</name>
    <dbReference type="NCBI Taxonomy" id="598652"/>
    <lineage>
        <taxon>Bacteria</taxon>
        <taxon>Bacillati</taxon>
        <taxon>Actinomycetota</taxon>
        <taxon>Actinomycetes</taxon>
        <taxon>Motilibacterales</taxon>
        <taxon>Motilibacteraceae</taxon>
        <taxon>Motilibacter</taxon>
    </lineage>
</organism>
<evidence type="ECO:0000256" key="1">
    <source>
        <dbReference type="ARBA" id="ARBA00006484"/>
    </source>
</evidence>
<evidence type="ECO:0000259" key="3">
    <source>
        <dbReference type="SMART" id="SM00822"/>
    </source>
</evidence>
<name>A0A4Q7NUD0_9ACTN</name>
<feature type="domain" description="Ketoreductase" evidence="3">
    <location>
        <begin position="21"/>
        <end position="207"/>
    </location>
</feature>
<protein>
    <submittedName>
        <fullName evidence="4">3-oxoacyl-[acyl-carrier protein] reductase</fullName>
    </submittedName>
</protein>
<dbReference type="FunFam" id="3.40.50.720:FF:000084">
    <property type="entry name" value="Short-chain dehydrogenase reductase"/>
    <property type="match status" value="1"/>
</dbReference>
<dbReference type="InterPro" id="IPR002347">
    <property type="entry name" value="SDR_fam"/>
</dbReference>
<sequence>MAVSGTPTTHEEGGMFDVTGISVVVTGGTRGIGRGIAAVFARGGAQVLVTGRDAERGKLAAEDLSALAEQAGRGGSVAFVEADVVSAGAAEEVAERAVELHGGIDVLCANAGIFPEAPLATMTEADMDLVWATNVKGTMLAVRACLPALAASRRGRIVLTSSITGPITGFPGWAHYGASKAAQLGWMRTAAVELAPQGITVNAVLPGNIATEGLAAMGPDYIAATEAVIPVHRLGSVEDIGSAALFFASREAAYVTGQALVVDGGQVLPESPAAVA</sequence>
<dbReference type="EMBL" id="SGXD01000002">
    <property type="protein sequence ID" value="RZS90042.1"/>
    <property type="molecule type" value="Genomic_DNA"/>
</dbReference>
<dbReference type="SUPFAM" id="SSF51735">
    <property type="entry name" value="NAD(P)-binding Rossmann-fold domains"/>
    <property type="match status" value="1"/>
</dbReference>
<reference evidence="4 5" key="1">
    <citation type="submission" date="2019-02" db="EMBL/GenBank/DDBJ databases">
        <title>Genomic Encyclopedia of Type Strains, Phase IV (KMG-IV): sequencing the most valuable type-strain genomes for metagenomic binning, comparative biology and taxonomic classification.</title>
        <authorList>
            <person name="Goeker M."/>
        </authorList>
    </citation>
    <scope>NUCLEOTIDE SEQUENCE [LARGE SCALE GENOMIC DNA]</scope>
    <source>
        <strain evidence="4 5">DSM 45622</strain>
    </source>
</reference>
<dbReference type="AlphaFoldDB" id="A0A4Q7NUD0"/>
<dbReference type="PANTHER" id="PTHR42879">
    <property type="entry name" value="3-OXOACYL-(ACYL-CARRIER-PROTEIN) REDUCTASE"/>
    <property type="match status" value="1"/>
</dbReference>
<evidence type="ECO:0000256" key="2">
    <source>
        <dbReference type="ARBA" id="ARBA00023002"/>
    </source>
</evidence>
<dbReference type="InterPro" id="IPR057326">
    <property type="entry name" value="KR_dom"/>
</dbReference>